<reference evidence="3" key="1">
    <citation type="journal article" date="2019" name="Int. J. Syst. Evol. Microbiol.">
        <title>The Global Catalogue of Microorganisms (GCM) 10K type strain sequencing project: providing services to taxonomists for standard genome sequencing and annotation.</title>
        <authorList>
            <consortium name="The Broad Institute Genomics Platform"/>
            <consortium name="The Broad Institute Genome Sequencing Center for Infectious Disease"/>
            <person name="Wu L."/>
            <person name="Ma J."/>
        </authorList>
    </citation>
    <scope>NUCLEOTIDE SEQUENCE [LARGE SCALE GENOMIC DNA]</scope>
    <source>
        <strain evidence="3">CGMCC 1.15044</strain>
    </source>
</reference>
<dbReference type="NCBIfam" id="TIGR02327">
    <property type="entry name" value="int_mem_ywzB"/>
    <property type="match status" value="1"/>
</dbReference>
<evidence type="ECO:0000313" key="3">
    <source>
        <dbReference type="Proteomes" id="UP000609323"/>
    </source>
</evidence>
<organism evidence="2 3">
    <name type="scientific">Paenibacillus physcomitrellae</name>
    <dbReference type="NCBI Taxonomy" id="1619311"/>
    <lineage>
        <taxon>Bacteria</taxon>
        <taxon>Bacillati</taxon>
        <taxon>Bacillota</taxon>
        <taxon>Bacilli</taxon>
        <taxon>Bacillales</taxon>
        <taxon>Paenibacillaceae</taxon>
        <taxon>Paenibacillus</taxon>
    </lineage>
</organism>
<evidence type="ECO:0008006" key="4">
    <source>
        <dbReference type="Google" id="ProtNLM"/>
    </source>
</evidence>
<protein>
    <recommendedName>
        <fullName evidence="4">DUF1146 domain-containing protein</fullName>
    </recommendedName>
</protein>
<keyword evidence="3" id="KW-1185">Reference proteome</keyword>
<dbReference type="InterPro" id="IPR009526">
    <property type="entry name" value="DUF1146"/>
</dbReference>
<dbReference type="EMBL" id="BMHF01000010">
    <property type="protein sequence ID" value="GGA43063.1"/>
    <property type="molecule type" value="Genomic_DNA"/>
</dbReference>
<dbReference type="RefSeq" id="WP_229752704.1">
    <property type="nucleotide sequence ID" value="NZ_BMHF01000010.1"/>
</dbReference>
<dbReference type="Pfam" id="PF06612">
    <property type="entry name" value="DUF1146"/>
    <property type="match status" value="1"/>
</dbReference>
<keyword evidence="1" id="KW-1133">Transmembrane helix</keyword>
<gene>
    <name evidence="2" type="ORF">GCM10010917_30530</name>
</gene>
<comment type="caution">
    <text evidence="2">The sequence shown here is derived from an EMBL/GenBank/DDBJ whole genome shotgun (WGS) entry which is preliminary data.</text>
</comment>
<accession>A0ABQ1GG20</accession>
<name>A0ABQ1GG20_9BACL</name>
<feature type="transmembrane region" description="Helical" evidence="1">
    <location>
        <begin position="54"/>
        <end position="74"/>
    </location>
</feature>
<feature type="transmembrane region" description="Helical" evidence="1">
    <location>
        <begin position="12"/>
        <end position="34"/>
    </location>
</feature>
<dbReference type="Proteomes" id="UP000609323">
    <property type="component" value="Unassembled WGS sequence"/>
</dbReference>
<keyword evidence="1" id="KW-0472">Membrane</keyword>
<sequence length="84" mass="9318">MDASLSEVSSAAAVSSLTAILISLICICISWWALQNLKLDLVIRHPKGPQGKLLQLLLAIVLGKFVADFIIQYLGYTHMLRYLF</sequence>
<proteinExistence type="predicted"/>
<keyword evidence="1" id="KW-0812">Transmembrane</keyword>
<evidence type="ECO:0000313" key="2">
    <source>
        <dbReference type="EMBL" id="GGA43063.1"/>
    </source>
</evidence>
<evidence type="ECO:0000256" key="1">
    <source>
        <dbReference type="SAM" id="Phobius"/>
    </source>
</evidence>